<feature type="compositionally biased region" description="Low complexity" evidence="1">
    <location>
        <begin position="719"/>
        <end position="735"/>
    </location>
</feature>
<dbReference type="GO" id="GO:0016020">
    <property type="term" value="C:membrane"/>
    <property type="evidence" value="ECO:0007669"/>
    <property type="project" value="TreeGrafter"/>
</dbReference>
<dbReference type="Pfam" id="PF00686">
    <property type="entry name" value="CBM_20"/>
    <property type="match status" value="1"/>
</dbReference>
<feature type="compositionally biased region" description="Low complexity" evidence="1">
    <location>
        <begin position="119"/>
        <end position="137"/>
    </location>
</feature>
<feature type="compositionally biased region" description="Acidic residues" evidence="1">
    <location>
        <begin position="740"/>
        <end position="749"/>
    </location>
</feature>
<feature type="region of interest" description="Disordered" evidence="1">
    <location>
        <begin position="806"/>
        <end position="860"/>
    </location>
</feature>
<dbReference type="EMBL" id="JALJOR010000001">
    <property type="protein sequence ID" value="KAK9830196.1"/>
    <property type="molecule type" value="Genomic_DNA"/>
</dbReference>
<dbReference type="CDD" id="cd05467">
    <property type="entry name" value="CBM20"/>
    <property type="match status" value="1"/>
</dbReference>
<dbReference type="Gene3D" id="2.60.40.10">
    <property type="entry name" value="Immunoglobulins"/>
    <property type="match status" value="1"/>
</dbReference>
<evidence type="ECO:0000259" key="2">
    <source>
        <dbReference type="PROSITE" id="PS51166"/>
    </source>
</evidence>
<gene>
    <name evidence="3" type="ORF">WJX72_010237</name>
</gene>
<dbReference type="PANTHER" id="PTHR15048:SF0">
    <property type="entry name" value="STARCH-BINDING DOMAIN-CONTAINING PROTEIN 1"/>
    <property type="match status" value="1"/>
</dbReference>
<feature type="domain" description="CBM20" evidence="2">
    <location>
        <begin position="592"/>
        <end position="696"/>
    </location>
</feature>
<dbReference type="AlphaFoldDB" id="A0AAW1R9T4"/>
<name>A0AAW1R9T4_9CHLO</name>
<evidence type="ECO:0000256" key="1">
    <source>
        <dbReference type="SAM" id="MobiDB-lite"/>
    </source>
</evidence>
<dbReference type="PROSITE" id="PS51166">
    <property type="entry name" value="CBM20"/>
    <property type="match status" value="1"/>
</dbReference>
<reference evidence="3 4" key="1">
    <citation type="journal article" date="2024" name="Nat. Commun.">
        <title>Phylogenomics reveals the evolutionary origins of lichenization in chlorophyte algae.</title>
        <authorList>
            <person name="Puginier C."/>
            <person name="Libourel C."/>
            <person name="Otte J."/>
            <person name="Skaloud P."/>
            <person name="Haon M."/>
            <person name="Grisel S."/>
            <person name="Petersen M."/>
            <person name="Berrin J.G."/>
            <person name="Delaux P.M."/>
            <person name="Dal Grande F."/>
            <person name="Keller J."/>
        </authorList>
    </citation>
    <scope>NUCLEOTIDE SEQUENCE [LARGE SCALE GENOMIC DNA]</scope>
    <source>
        <strain evidence="3 4">SAG 2043</strain>
    </source>
</reference>
<dbReference type="Proteomes" id="UP001489004">
    <property type="component" value="Unassembled WGS sequence"/>
</dbReference>
<evidence type="ECO:0000313" key="4">
    <source>
        <dbReference type="Proteomes" id="UP001489004"/>
    </source>
</evidence>
<keyword evidence="4" id="KW-1185">Reference proteome</keyword>
<dbReference type="InterPro" id="IPR013783">
    <property type="entry name" value="Ig-like_fold"/>
</dbReference>
<dbReference type="SMART" id="SM01065">
    <property type="entry name" value="CBM_2"/>
    <property type="match status" value="1"/>
</dbReference>
<protein>
    <recommendedName>
        <fullName evidence="2">CBM20 domain-containing protein</fullName>
    </recommendedName>
</protein>
<proteinExistence type="predicted"/>
<comment type="caution">
    <text evidence="3">The sequence shown here is derived from an EMBL/GenBank/DDBJ whole genome shotgun (WGS) entry which is preliminary data.</text>
</comment>
<dbReference type="GO" id="GO:2001070">
    <property type="term" value="F:starch binding"/>
    <property type="evidence" value="ECO:0007669"/>
    <property type="project" value="InterPro"/>
</dbReference>
<sequence>MDQVLTSKVAASAAGSIERAWQLLNAKLAGPAETRTPTTTSLSQRSLALLKLAVQVARSCQLTLQQVEHMVPVRAQPLLLVALALLPQPVNATDAAVAQINMHRWVLRHVISAGNESQQGSLLAPSGPSGGVPAATATAGVPAANNAQAGSVFTSQPATQDEVKAVAAIKQALEAQPLQAGLSEADVEQIQADLGEYLLARGEAAQALPFLQQAAASGRQAQPGSAAVAPWPNRLQGLLAACQSAGILDLQERPTWSGLQCCEARRGAGESMQVLTLLKQLVGQALIAPQTAASNLPAGYLLALLLDDKLADTDVLKRQGSSQAYQGACLAGLQPPCALGVPSLRAATLTSHTIADIQGSFPAGAGGEAEVRSVFLASLERVADLQAAAPQPAVLQTLAGSEWERKHPSEALKLYLQVWQAGWKPEGGSVLSSDTFSATAIHRACDCLVAGGHILPAAALLQCLTPPNNTGAMALLQPRPGQLAISVTLHAHFLDCIWELPVITQRCGSAKTSQLIEGNSMANAYSLSQAHLALPVYGARADRSQTRSTAWAHKQGRLFETTRQWVSLIGAVHHISQRQGTSRRATHTAAAASAPSALPVRIAAPNCELQFGLILKAVGNAAALGNWDLAAAPALEWSAGHNWSVDMQLPEGPLSFKLVITDTGTYTNWEADPNRSVEIPSSNEAESVELRCVFNQTTATEVVKTDKAGPTPVPVAEAGAAATAGQAPEAAAEVTQAQEPGEEEMDFPTDDSVDAVQEDFTAPPADPAPVGSSVAAGVEAQAETAGQPGDGQTDEQVLEINAAAEEMPVEEPSQAQQAASEKAFAELETEADPHIVEEQTADPAEQVSAPAPYGRAKMDVAPDGTVTYSFEEEEEEDASTLAQMLLGKPEANGSKPAAGVKAPAAAQKVTRSAT</sequence>
<dbReference type="InterPro" id="IPR013784">
    <property type="entry name" value="Carb-bd-like_fold"/>
</dbReference>
<dbReference type="SUPFAM" id="SSF49452">
    <property type="entry name" value="Starch-binding domain-like"/>
    <property type="match status" value="1"/>
</dbReference>
<feature type="region of interest" description="Disordered" evidence="1">
    <location>
        <begin position="889"/>
        <end position="914"/>
    </location>
</feature>
<organism evidence="3 4">
    <name type="scientific">[Myrmecia] bisecta</name>
    <dbReference type="NCBI Taxonomy" id="41462"/>
    <lineage>
        <taxon>Eukaryota</taxon>
        <taxon>Viridiplantae</taxon>
        <taxon>Chlorophyta</taxon>
        <taxon>core chlorophytes</taxon>
        <taxon>Trebouxiophyceae</taxon>
        <taxon>Trebouxiales</taxon>
        <taxon>Trebouxiaceae</taxon>
        <taxon>Myrmecia</taxon>
    </lineage>
</organism>
<dbReference type="PANTHER" id="PTHR15048">
    <property type="entry name" value="STARCH-BINDING DOMAIN-CONTAINING PROTEIN 1"/>
    <property type="match status" value="1"/>
</dbReference>
<dbReference type="InterPro" id="IPR002044">
    <property type="entry name" value="CBM20"/>
</dbReference>
<feature type="compositionally biased region" description="Low complexity" evidence="1">
    <location>
        <begin position="895"/>
        <end position="914"/>
    </location>
</feature>
<evidence type="ECO:0000313" key="3">
    <source>
        <dbReference type="EMBL" id="KAK9830196.1"/>
    </source>
</evidence>
<accession>A0AAW1R9T4</accession>
<feature type="region of interest" description="Disordered" evidence="1">
    <location>
        <begin position="719"/>
        <end position="749"/>
    </location>
</feature>
<feature type="region of interest" description="Disordered" evidence="1">
    <location>
        <begin position="118"/>
        <end position="137"/>
    </location>
</feature>